<dbReference type="PANTHER" id="PTHR45749">
    <property type="match status" value="1"/>
</dbReference>
<dbReference type="AlphaFoldDB" id="A0A8K0GMP2"/>
<dbReference type="InterPro" id="IPR008906">
    <property type="entry name" value="HATC_C_dom"/>
</dbReference>
<gene>
    <name evidence="2" type="ORF">ILUMI_00925</name>
</gene>
<dbReference type="PANTHER" id="PTHR45749:SF21">
    <property type="entry name" value="DUF4371 DOMAIN-CONTAINING PROTEIN"/>
    <property type="match status" value="1"/>
</dbReference>
<sequence>FLDRTTKLQSFIIDIRKFFKKAWLEESEGQSSSTVISEESIENEKLTDNSNGLLPEDGANTAHIFDVKNFLETDIVLSSETRGTRPSLSLGYQTEIMILRMTLFWRPKKRRLCRSCVLFKPHVDRGFQGSFIVKEFTKYRDFHASITTHMTSKCHGESSLSANNFVQIMERQQLNVVKQIDSSVRNVIESNRQKLLPTIKTLLFCGTRGIDDEHGVFKNVLDYHIDAGDSILKNHLQTSGRDLKYTSQRTQNEIINICGDSPDISGVEQLSIAIRFVDKDVTGYYIVEEFLEFVPLESMEAKAISDKILLSLRHFGLNSSKMVRQGYDGCSVMAGEINSLQKLIQEKYPMANSFHCALHKLNLVVNDLNNIQEVRNTAVIETKILQTNTEIKTPCLANSQKNWSNLPNDLPESYYRRSVFLPYLDSLISSLNEKFSEENESAYLLFQLHPNDIRQLSNAQYTDTIRNILSKYGCYLENFRADATIWFAYWKDKPIKKIENLSFLDLIQHSSMFYPSVSLALTIALTLPATICTVEKSFGTPRRIKNWLRSTMGEKKPDGLCMMSVHCHLIDKLQEQYFVDALNRFALDKKRMQLLFTE</sequence>
<feature type="non-terminal residue" evidence="2">
    <location>
        <position position="1"/>
    </location>
</feature>
<evidence type="ECO:0000313" key="2">
    <source>
        <dbReference type="EMBL" id="KAF2905251.1"/>
    </source>
</evidence>
<reference evidence="2" key="1">
    <citation type="submission" date="2019-08" db="EMBL/GenBank/DDBJ databases">
        <title>The genome of the North American firefly Photinus pyralis.</title>
        <authorList>
            <consortium name="Photinus pyralis genome working group"/>
            <person name="Fallon T.R."/>
            <person name="Sander Lower S.E."/>
            <person name="Weng J.-K."/>
        </authorList>
    </citation>
    <scope>NUCLEOTIDE SEQUENCE</scope>
    <source>
        <strain evidence="2">TRF0915ILg1</strain>
        <tissue evidence="2">Whole body</tissue>
    </source>
</reference>
<evidence type="ECO:0000313" key="3">
    <source>
        <dbReference type="Proteomes" id="UP000801492"/>
    </source>
</evidence>
<keyword evidence="3" id="KW-1185">Reference proteome</keyword>
<accession>A0A8K0GMP2</accession>
<dbReference type="EMBL" id="VTPC01000578">
    <property type="protein sequence ID" value="KAF2905251.1"/>
    <property type="molecule type" value="Genomic_DNA"/>
</dbReference>
<evidence type="ECO:0000259" key="1">
    <source>
        <dbReference type="Pfam" id="PF05699"/>
    </source>
</evidence>
<proteinExistence type="predicted"/>
<comment type="caution">
    <text evidence="2">The sequence shown here is derived from an EMBL/GenBank/DDBJ whole genome shotgun (WGS) entry which is preliminary data.</text>
</comment>
<feature type="domain" description="HAT C-terminal dimerisation" evidence="1">
    <location>
        <begin position="499"/>
        <end position="555"/>
    </location>
</feature>
<dbReference type="OrthoDB" id="6601747at2759"/>
<name>A0A8K0GMP2_IGNLU</name>
<dbReference type="Pfam" id="PF05699">
    <property type="entry name" value="Dimer_Tnp_hAT"/>
    <property type="match status" value="1"/>
</dbReference>
<dbReference type="Proteomes" id="UP000801492">
    <property type="component" value="Unassembled WGS sequence"/>
</dbReference>
<dbReference type="GO" id="GO:0046983">
    <property type="term" value="F:protein dimerization activity"/>
    <property type="evidence" value="ECO:0007669"/>
    <property type="project" value="InterPro"/>
</dbReference>
<protein>
    <recommendedName>
        <fullName evidence="1">HAT C-terminal dimerisation domain-containing protein</fullName>
    </recommendedName>
</protein>
<organism evidence="2 3">
    <name type="scientific">Ignelater luminosus</name>
    <name type="common">Cucubano</name>
    <name type="synonym">Pyrophorus luminosus</name>
    <dbReference type="NCBI Taxonomy" id="2038154"/>
    <lineage>
        <taxon>Eukaryota</taxon>
        <taxon>Metazoa</taxon>
        <taxon>Ecdysozoa</taxon>
        <taxon>Arthropoda</taxon>
        <taxon>Hexapoda</taxon>
        <taxon>Insecta</taxon>
        <taxon>Pterygota</taxon>
        <taxon>Neoptera</taxon>
        <taxon>Endopterygota</taxon>
        <taxon>Coleoptera</taxon>
        <taxon>Polyphaga</taxon>
        <taxon>Elateriformia</taxon>
        <taxon>Elateroidea</taxon>
        <taxon>Elateridae</taxon>
        <taxon>Agrypninae</taxon>
        <taxon>Pyrophorini</taxon>
        <taxon>Ignelater</taxon>
    </lineage>
</organism>